<evidence type="ECO:0000256" key="2">
    <source>
        <dbReference type="ARBA" id="ARBA00004892"/>
    </source>
</evidence>
<dbReference type="InterPro" id="IPR032466">
    <property type="entry name" value="Metal_Hydrolase"/>
</dbReference>
<dbReference type="RefSeq" id="WP_281044418.1">
    <property type="nucleotide sequence ID" value="NZ_JARYGZ010000001.1"/>
</dbReference>
<dbReference type="NCBIfam" id="NF002794">
    <property type="entry name" value="PRK02925.1"/>
    <property type="match status" value="1"/>
</dbReference>
<evidence type="ECO:0000313" key="9">
    <source>
        <dbReference type="Proteomes" id="UP001160625"/>
    </source>
</evidence>
<organism evidence="8 9">
    <name type="scientific">Sphingomonas oryzagri</name>
    <dbReference type="NCBI Taxonomy" id="3042314"/>
    <lineage>
        <taxon>Bacteria</taxon>
        <taxon>Pseudomonadati</taxon>
        <taxon>Pseudomonadota</taxon>
        <taxon>Alphaproteobacteria</taxon>
        <taxon>Sphingomonadales</taxon>
        <taxon>Sphingomonadaceae</taxon>
        <taxon>Sphingomonas</taxon>
    </lineage>
</organism>
<dbReference type="SUPFAM" id="SSF51556">
    <property type="entry name" value="Metallo-dependent hydrolases"/>
    <property type="match status" value="1"/>
</dbReference>
<dbReference type="EC" id="5.3.1.12" evidence="4 7"/>
<evidence type="ECO:0000256" key="5">
    <source>
        <dbReference type="ARBA" id="ARBA00020555"/>
    </source>
</evidence>
<evidence type="ECO:0000256" key="1">
    <source>
        <dbReference type="ARBA" id="ARBA00001165"/>
    </source>
</evidence>
<keyword evidence="6 7" id="KW-0413">Isomerase</keyword>
<evidence type="ECO:0000256" key="6">
    <source>
        <dbReference type="ARBA" id="ARBA00023235"/>
    </source>
</evidence>
<dbReference type="Gene3D" id="3.20.20.140">
    <property type="entry name" value="Metal-dependent hydrolases"/>
    <property type="match status" value="1"/>
</dbReference>
<reference evidence="8" key="1">
    <citation type="submission" date="2023-04" db="EMBL/GenBank/DDBJ databases">
        <title>Sphingomonas sp. MAHUQ-71 isolated from rice field.</title>
        <authorList>
            <person name="Huq M.A."/>
        </authorList>
    </citation>
    <scope>NUCLEOTIDE SEQUENCE</scope>
    <source>
        <strain evidence="8">MAHUQ-71</strain>
    </source>
</reference>
<keyword evidence="9" id="KW-1185">Reference proteome</keyword>
<comment type="catalytic activity">
    <reaction evidence="1 7">
        <text>D-glucuronate = D-fructuronate</text>
        <dbReference type="Rhea" id="RHEA:13049"/>
        <dbReference type="ChEBI" id="CHEBI:58720"/>
        <dbReference type="ChEBI" id="CHEBI:59863"/>
        <dbReference type="EC" id="5.3.1.12"/>
    </reaction>
</comment>
<gene>
    <name evidence="7 8" type="primary">uxaC</name>
    <name evidence="8" type="ORF">QGN17_10475</name>
</gene>
<dbReference type="HAMAP" id="MF_00675">
    <property type="entry name" value="UxaC"/>
    <property type="match status" value="1"/>
</dbReference>
<dbReference type="Proteomes" id="UP001160625">
    <property type="component" value="Unassembled WGS sequence"/>
</dbReference>
<dbReference type="Gene3D" id="1.10.2020.10">
    <property type="entry name" value="uronate isomerase, domain 2, chain A"/>
    <property type="match status" value="1"/>
</dbReference>
<evidence type="ECO:0000313" key="8">
    <source>
        <dbReference type="EMBL" id="MDH7639156.1"/>
    </source>
</evidence>
<proteinExistence type="inferred from homology"/>
<evidence type="ECO:0000256" key="3">
    <source>
        <dbReference type="ARBA" id="ARBA00008397"/>
    </source>
</evidence>
<dbReference type="InterPro" id="IPR003766">
    <property type="entry name" value="Uronate_isomerase"/>
</dbReference>
<dbReference type="EMBL" id="JARYGZ010000001">
    <property type="protein sequence ID" value="MDH7639156.1"/>
    <property type="molecule type" value="Genomic_DNA"/>
</dbReference>
<comment type="catalytic activity">
    <reaction evidence="7">
        <text>aldehydo-D-galacturonate = keto-D-tagaturonate</text>
        <dbReference type="Rhea" id="RHEA:27702"/>
        <dbReference type="ChEBI" id="CHEBI:12952"/>
        <dbReference type="ChEBI" id="CHEBI:17886"/>
    </reaction>
</comment>
<dbReference type="PANTHER" id="PTHR30068:SF4">
    <property type="entry name" value="URONATE ISOMERASE"/>
    <property type="match status" value="1"/>
</dbReference>
<accession>A0ABT6N477</accession>
<evidence type="ECO:0000256" key="7">
    <source>
        <dbReference type="HAMAP-Rule" id="MF_00675"/>
    </source>
</evidence>
<comment type="caution">
    <text evidence="8">The sequence shown here is derived from an EMBL/GenBank/DDBJ whole genome shotgun (WGS) entry which is preliminary data.</text>
</comment>
<dbReference type="GO" id="GO:0008880">
    <property type="term" value="F:glucuronate isomerase activity"/>
    <property type="evidence" value="ECO:0007669"/>
    <property type="project" value="UniProtKB-EC"/>
</dbReference>
<dbReference type="PANTHER" id="PTHR30068">
    <property type="entry name" value="URONATE ISOMERASE"/>
    <property type="match status" value="1"/>
</dbReference>
<evidence type="ECO:0000256" key="4">
    <source>
        <dbReference type="ARBA" id="ARBA00012546"/>
    </source>
</evidence>
<comment type="similarity">
    <text evidence="3 7">Belongs to the metallo-dependent hydrolases superfamily. Uronate isomerase family.</text>
</comment>
<dbReference type="Pfam" id="PF02614">
    <property type="entry name" value="UxaC"/>
    <property type="match status" value="1"/>
</dbReference>
<sequence>MTPLTLHPDRLFPADPATRAIARSIYEGIRGLPIVSPHGHTDPVWFVTNAPFTNPTELLIVPDHYVLRMLSSQGIPLSALGVPTRDGTPHETDPRAAWRLFARHYHLFRGTPSRLWLDWVFAEVFGLSVRLGEASADLYYDTIDAALKTDAFRPRALYERFGIELIATTESPLDPLDHHRAIRESGWSGKVVTAYRPDPVIDPEAPGFADNLRRFGEVSGEDIATFDGYLRAHRIRRAHFRQAGATSTDHGHPSAFTANLPAAEIEALYAKLLGGAVTPAEAELFRGHMLTEMARMSIEDGMVMQLHPGAYRNHDPALLARYGRDKGADIPLAGEFVRGLKPLLDAHGRDPRLTLILFTLDEDVYARELAPLAGHYAALRLGPPWWFHDSPEGMRRFRERVTETAGFYNTVGFNDDTRAFLSIPARHDVARRMDSAFLARRVAEHQLDEAEAHAIARALTYDLVKQAYRL</sequence>
<comment type="pathway">
    <text evidence="2 7">Carbohydrate metabolism; pentose and glucuronate interconversion.</text>
</comment>
<protein>
    <recommendedName>
        <fullName evidence="5 7">Uronate isomerase</fullName>
        <ecNumber evidence="4 7">5.3.1.12</ecNumber>
    </recommendedName>
    <alternativeName>
        <fullName evidence="7">Glucuronate isomerase</fullName>
    </alternativeName>
    <alternativeName>
        <fullName evidence="7">Uronic isomerase</fullName>
    </alternativeName>
</protein>
<name>A0ABT6N477_9SPHN</name>